<accession>A0A537IM23</accession>
<dbReference type="Proteomes" id="UP000318834">
    <property type="component" value="Unassembled WGS sequence"/>
</dbReference>
<dbReference type="EMBL" id="VBAP01000090">
    <property type="protein sequence ID" value="TMI72388.1"/>
    <property type="molecule type" value="Genomic_DNA"/>
</dbReference>
<dbReference type="GO" id="GO:0010411">
    <property type="term" value="P:xyloglucan metabolic process"/>
    <property type="evidence" value="ECO:0007669"/>
    <property type="project" value="TreeGrafter"/>
</dbReference>
<dbReference type="Pfam" id="PF15899">
    <property type="entry name" value="BNR_6"/>
    <property type="match status" value="1"/>
</dbReference>
<evidence type="ECO:0000313" key="2">
    <source>
        <dbReference type="Proteomes" id="UP000318834"/>
    </source>
</evidence>
<protein>
    <recommendedName>
        <fullName evidence="3">Exo-alpha-sialidase</fullName>
    </recommendedName>
</protein>
<dbReference type="Gene3D" id="2.130.10.10">
    <property type="entry name" value="YVTN repeat-like/Quinoprotein amine dehydrogenase"/>
    <property type="match status" value="1"/>
</dbReference>
<gene>
    <name evidence="1" type="ORF">E6H05_11380</name>
</gene>
<dbReference type="PANTHER" id="PTHR43739:SF5">
    <property type="entry name" value="EXO-ALPHA-SIALIDASE"/>
    <property type="match status" value="1"/>
</dbReference>
<dbReference type="AlphaFoldDB" id="A0A537IM23"/>
<dbReference type="InterPro" id="IPR052025">
    <property type="entry name" value="Xyloglucanase_GH74"/>
</dbReference>
<dbReference type="InterPro" id="IPR015943">
    <property type="entry name" value="WD40/YVTN_repeat-like_dom_sf"/>
</dbReference>
<proteinExistence type="predicted"/>
<sequence length="374" mass="41125">MPKVMVLAGTTDGLFVFESDAKRAKWKRRGPYLKGLSVNHFAWDRKTKTAYAATFSDGLFASKNQGRSWTPISDGLPIRKVWSVAVNPKDPDELWAGTHFSYLFHSADRGHAWTLHPGYLTAPGKEQRYGDWGFGTTGNALHGIHIDPKDPDRMIIVSSTNHGAVRSEDGGQSWEFARRGVFESCPVAGQTDHMRPTSEEERTKAAAEHLEQVHACTHRIGISPADSKVVYRQQHCGVYRSDDFGGSWQDISNGLPDRHGFPLAVHPREVNTAFVVPAYQGKGCKRHNSCIMGALEVYRTRSGGRGWEKLAQGLPKKVHCVVLRHGMDTDSLKPAGVYFATTTGEVYGSNTEGDSWTVLGKGLPRVQGVAAAVV</sequence>
<dbReference type="SUPFAM" id="SSF110296">
    <property type="entry name" value="Oligoxyloglucan reducing end-specific cellobiohydrolase"/>
    <property type="match status" value="1"/>
</dbReference>
<comment type="caution">
    <text evidence="1">The sequence shown here is derived from an EMBL/GenBank/DDBJ whole genome shotgun (WGS) entry which is preliminary data.</text>
</comment>
<evidence type="ECO:0008006" key="3">
    <source>
        <dbReference type="Google" id="ProtNLM"/>
    </source>
</evidence>
<reference evidence="1 2" key="1">
    <citation type="journal article" date="2019" name="Nat. Microbiol.">
        <title>Mediterranean grassland soil C-N compound turnover is dependent on rainfall and depth, and is mediated by genomically divergent microorganisms.</title>
        <authorList>
            <person name="Diamond S."/>
            <person name="Andeer P.F."/>
            <person name="Li Z."/>
            <person name="Crits-Christoph A."/>
            <person name="Burstein D."/>
            <person name="Anantharaman K."/>
            <person name="Lane K.R."/>
            <person name="Thomas B.C."/>
            <person name="Pan C."/>
            <person name="Northen T.R."/>
            <person name="Banfield J.F."/>
        </authorList>
    </citation>
    <scope>NUCLEOTIDE SEQUENCE [LARGE SCALE GENOMIC DNA]</scope>
    <source>
        <strain evidence="1">NP_8</strain>
    </source>
</reference>
<name>A0A537IM23_9BACT</name>
<evidence type="ECO:0000313" key="1">
    <source>
        <dbReference type="EMBL" id="TMI72388.1"/>
    </source>
</evidence>
<dbReference type="InterPro" id="IPR002860">
    <property type="entry name" value="BNR_rpt"/>
</dbReference>
<dbReference type="PANTHER" id="PTHR43739">
    <property type="entry name" value="XYLOGLUCANASE (EUROFUNG)"/>
    <property type="match status" value="1"/>
</dbReference>
<organism evidence="1 2">
    <name type="scientific">Candidatus Segetimicrobium genomatis</name>
    <dbReference type="NCBI Taxonomy" id="2569760"/>
    <lineage>
        <taxon>Bacteria</taxon>
        <taxon>Bacillati</taxon>
        <taxon>Candidatus Sysuimicrobiota</taxon>
        <taxon>Candidatus Sysuimicrobiia</taxon>
        <taxon>Candidatus Sysuimicrobiales</taxon>
        <taxon>Candidatus Segetimicrobiaceae</taxon>
        <taxon>Candidatus Segetimicrobium</taxon>
    </lineage>
</organism>